<reference evidence="1" key="1">
    <citation type="submission" date="2023-03" db="EMBL/GenBank/DDBJ databases">
        <title>Massive genome expansion in bonnet fungi (Mycena s.s.) driven by repeated elements and novel gene families across ecological guilds.</title>
        <authorList>
            <consortium name="Lawrence Berkeley National Laboratory"/>
            <person name="Harder C.B."/>
            <person name="Miyauchi S."/>
            <person name="Viragh M."/>
            <person name="Kuo A."/>
            <person name="Thoen E."/>
            <person name="Andreopoulos B."/>
            <person name="Lu D."/>
            <person name="Skrede I."/>
            <person name="Drula E."/>
            <person name="Henrissat B."/>
            <person name="Morin E."/>
            <person name="Kohler A."/>
            <person name="Barry K."/>
            <person name="LaButti K."/>
            <person name="Morin E."/>
            <person name="Salamov A."/>
            <person name="Lipzen A."/>
            <person name="Mereny Z."/>
            <person name="Hegedus B."/>
            <person name="Baldrian P."/>
            <person name="Stursova M."/>
            <person name="Weitz H."/>
            <person name="Taylor A."/>
            <person name="Grigoriev I.V."/>
            <person name="Nagy L.G."/>
            <person name="Martin F."/>
            <person name="Kauserud H."/>
        </authorList>
    </citation>
    <scope>NUCLEOTIDE SEQUENCE</scope>
    <source>
        <strain evidence="1">CBHHK067</strain>
    </source>
</reference>
<protein>
    <recommendedName>
        <fullName evidence="3">F-box domain-containing protein</fullName>
    </recommendedName>
</protein>
<dbReference type="AlphaFoldDB" id="A0AAD7GP88"/>
<gene>
    <name evidence="1" type="ORF">B0H17DRAFT_927350</name>
</gene>
<evidence type="ECO:0000313" key="2">
    <source>
        <dbReference type="Proteomes" id="UP001221757"/>
    </source>
</evidence>
<comment type="caution">
    <text evidence="1">The sequence shown here is derived from an EMBL/GenBank/DDBJ whole genome shotgun (WGS) entry which is preliminary data.</text>
</comment>
<sequence>MASAELPLPPELFDIIIGHVQDDIHVLAMCGLVCRSWLASSRYHIFKATPVALRPGNTQAFIELVVHPSSTFLPYIHSLEL</sequence>
<proteinExistence type="predicted"/>
<name>A0AAD7GP88_MYCRO</name>
<organism evidence="1 2">
    <name type="scientific">Mycena rosella</name>
    <name type="common">Pink bonnet</name>
    <name type="synonym">Agaricus rosellus</name>
    <dbReference type="NCBI Taxonomy" id="1033263"/>
    <lineage>
        <taxon>Eukaryota</taxon>
        <taxon>Fungi</taxon>
        <taxon>Dikarya</taxon>
        <taxon>Basidiomycota</taxon>
        <taxon>Agaricomycotina</taxon>
        <taxon>Agaricomycetes</taxon>
        <taxon>Agaricomycetidae</taxon>
        <taxon>Agaricales</taxon>
        <taxon>Marasmiineae</taxon>
        <taxon>Mycenaceae</taxon>
        <taxon>Mycena</taxon>
    </lineage>
</organism>
<dbReference type="Proteomes" id="UP001221757">
    <property type="component" value="Unassembled WGS sequence"/>
</dbReference>
<accession>A0AAD7GP88</accession>
<dbReference type="EMBL" id="JARKIE010000025">
    <property type="protein sequence ID" value="KAJ7698609.1"/>
    <property type="molecule type" value="Genomic_DNA"/>
</dbReference>
<evidence type="ECO:0000313" key="1">
    <source>
        <dbReference type="EMBL" id="KAJ7698609.1"/>
    </source>
</evidence>
<keyword evidence="2" id="KW-1185">Reference proteome</keyword>
<feature type="non-terminal residue" evidence="1">
    <location>
        <position position="81"/>
    </location>
</feature>
<evidence type="ECO:0008006" key="3">
    <source>
        <dbReference type="Google" id="ProtNLM"/>
    </source>
</evidence>